<dbReference type="Gene3D" id="3.10.580.10">
    <property type="entry name" value="CBS-domain"/>
    <property type="match status" value="1"/>
</dbReference>
<dbReference type="InterPro" id="IPR046342">
    <property type="entry name" value="CBS_dom_sf"/>
</dbReference>
<organism evidence="4 5">
    <name type="scientific">Flavobacterium faecale</name>
    <dbReference type="NCBI Taxonomy" id="1355330"/>
    <lineage>
        <taxon>Bacteria</taxon>
        <taxon>Pseudomonadati</taxon>
        <taxon>Bacteroidota</taxon>
        <taxon>Flavobacteriia</taxon>
        <taxon>Flavobacteriales</taxon>
        <taxon>Flavobacteriaceae</taxon>
        <taxon>Flavobacterium</taxon>
    </lineage>
</organism>
<dbReference type="OrthoDB" id="1119899at2"/>
<dbReference type="Proteomes" id="UP000244527">
    <property type="component" value="Chromosome"/>
</dbReference>
<accession>A0A2S1L9D9</accession>
<gene>
    <name evidence="4" type="ORF">FFWV33_00975</name>
</gene>
<keyword evidence="5" id="KW-1185">Reference proteome</keyword>
<dbReference type="PANTHER" id="PTHR43080:SF2">
    <property type="entry name" value="CBS DOMAIN-CONTAINING PROTEIN"/>
    <property type="match status" value="1"/>
</dbReference>
<keyword evidence="1 2" id="KW-0129">CBS domain</keyword>
<evidence type="ECO:0000256" key="1">
    <source>
        <dbReference type="ARBA" id="ARBA00023122"/>
    </source>
</evidence>
<dbReference type="PROSITE" id="PS51371">
    <property type="entry name" value="CBS"/>
    <property type="match status" value="2"/>
</dbReference>
<dbReference type="Pfam" id="PF00571">
    <property type="entry name" value="CBS"/>
    <property type="match status" value="2"/>
</dbReference>
<evidence type="ECO:0000313" key="5">
    <source>
        <dbReference type="Proteomes" id="UP000244527"/>
    </source>
</evidence>
<dbReference type="InterPro" id="IPR051257">
    <property type="entry name" value="Diverse_CBS-Domain"/>
</dbReference>
<dbReference type="EMBL" id="CP020918">
    <property type="protein sequence ID" value="AWG20196.1"/>
    <property type="molecule type" value="Genomic_DNA"/>
</dbReference>
<dbReference type="KEGG" id="ffa:FFWV33_00975"/>
<sequence length="141" mass="15895">MKQQVPVSSIMTQNIVKLNLTDELTKAEALFRENGIKHIPVLSNNKIVGMLSLNDMLRVCCTEVDDEDDVDLSSVVYNMFTIQQVMTKNVVAIKPYTTIKEAAEILVKNDFHALPICEGDTLMGIVTSTDLIKYLLRQYED</sequence>
<dbReference type="SMART" id="SM00116">
    <property type="entry name" value="CBS"/>
    <property type="match status" value="2"/>
</dbReference>
<evidence type="ECO:0000259" key="3">
    <source>
        <dbReference type="PROSITE" id="PS51371"/>
    </source>
</evidence>
<dbReference type="AlphaFoldDB" id="A0A2S1L9D9"/>
<dbReference type="PANTHER" id="PTHR43080">
    <property type="entry name" value="CBS DOMAIN-CONTAINING PROTEIN CBSX3, MITOCHONDRIAL"/>
    <property type="match status" value="1"/>
</dbReference>
<dbReference type="SUPFAM" id="SSF54631">
    <property type="entry name" value="CBS-domain pair"/>
    <property type="match status" value="1"/>
</dbReference>
<feature type="domain" description="CBS" evidence="3">
    <location>
        <begin position="11"/>
        <end position="67"/>
    </location>
</feature>
<dbReference type="InterPro" id="IPR000644">
    <property type="entry name" value="CBS_dom"/>
</dbReference>
<reference evidence="4 5" key="1">
    <citation type="submission" date="2017-04" db="EMBL/GenBank/DDBJ databases">
        <title>Compelte genome sequence of WV33.</title>
        <authorList>
            <person name="Lee P.C."/>
        </authorList>
    </citation>
    <scope>NUCLEOTIDE SEQUENCE [LARGE SCALE GENOMIC DNA]</scope>
    <source>
        <strain evidence="4 5">WV33</strain>
    </source>
</reference>
<proteinExistence type="predicted"/>
<evidence type="ECO:0000256" key="2">
    <source>
        <dbReference type="PROSITE-ProRule" id="PRU00703"/>
    </source>
</evidence>
<name>A0A2S1L9D9_9FLAO</name>
<dbReference type="RefSeq" id="WP_108739163.1">
    <property type="nucleotide sequence ID" value="NZ_CP020918.1"/>
</dbReference>
<feature type="domain" description="CBS" evidence="3">
    <location>
        <begin position="86"/>
        <end position="141"/>
    </location>
</feature>
<evidence type="ECO:0000313" key="4">
    <source>
        <dbReference type="EMBL" id="AWG20196.1"/>
    </source>
</evidence>
<protein>
    <submittedName>
        <fullName evidence="4">CBS domain-containing protein</fullName>
    </submittedName>
</protein>